<accession>A0A8H6N8J1</accession>
<dbReference type="InterPro" id="IPR008580">
    <property type="entry name" value="PPPDE_dom"/>
</dbReference>
<dbReference type="InterPro" id="IPR042266">
    <property type="entry name" value="PPPDE_sf"/>
</dbReference>
<proteinExistence type="inferred from homology"/>
<evidence type="ECO:0000256" key="2">
    <source>
        <dbReference type="ARBA" id="ARBA00022670"/>
    </source>
</evidence>
<dbReference type="EMBL" id="WIGO01000214">
    <property type="protein sequence ID" value="KAF6823370.1"/>
    <property type="molecule type" value="Genomic_DNA"/>
</dbReference>
<keyword evidence="2" id="KW-0645">Protease</keyword>
<organism evidence="6 7">
    <name type="scientific">Colletotrichum plurivorum</name>
    <dbReference type="NCBI Taxonomy" id="2175906"/>
    <lineage>
        <taxon>Eukaryota</taxon>
        <taxon>Fungi</taxon>
        <taxon>Dikarya</taxon>
        <taxon>Ascomycota</taxon>
        <taxon>Pezizomycotina</taxon>
        <taxon>Sordariomycetes</taxon>
        <taxon>Hypocreomycetidae</taxon>
        <taxon>Glomerellales</taxon>
        <taxon>Glomerellaceae</taxon>
        <taxon>Colletotrichum</taxon>
        <taxon>Colletotrichum orchidearum species complex</taxon>
    </lineage>
</organism>
<dbReference type="Pfam" id="PF05903">
    <property type="entry name" value="Peptidase_C97"/>
    <property type="match status" value="1"/>
</dbReference>
<keyword evidence="7" id="KW-1185">Reference proteome</keyword>
<keyword evidence="3" id="KW-0378">Hydrolase</keyword>
<dbReference type="Gene3D" id="3.90.1720.30">
    <property type="entry name" value="PPPDE domains"/>
    <property type="match status" value="1"/>
</dbReference>
<feature type="domain" description="PPPDE" evidence="5">
    <location>
        <begin position="132"/>
        <end position="188"/>
    </location>
</feature>
<dbReference type="AlphaFoldDB" id="A0A8H6N8J1"/>
<evidence type="ECO:0000313" key="6">
    <source>
        <dbReference type="EMBL" id="KAF6823370.1"/>
    </source>
</evidence>
<evidence type="ECO:0000256" key="1">
    <source>
        <dbReference type="ARBA" id="ARBA00008140"/>
    </source>
</evidence>
<dbReference type="GO" id="GO:0006508">
    <property type="term" value="P:proteolysis"/>
    <property type="evidence" value="ECO:0007669"/>
    <property type="project" value="UniProtKB-KW"/>
</dbReference>
<evidence type="ECO:0000256" key="4">
    <source>
        <dbReference type="SAM" id="MobiDB-lite"/>
    </source>
</evidence>
<dbReference type="GO" id="GO:0008233">
    <property type="term" value="F:peptidase activity"/>
    <property type="evidence" value="ECO:0007669"/>
    <property type="project" value="UniProtKB-KW"/>
</dbReference>
<comment type="similarity">
    <text evidence="1">Belongs to the DeSI family.</text>
</comment>
<feature type="region of interest" description="Disordered" evidence="4">
    <location>
        <begin position="281"/>
        <end position="347"/>
    </location>
</feature>
<dbReference type="Proteomes" id="UP000654918">
    <property type="component" value="Unassembled WGS sequence"/>
</dbReference>
<name>A0A8H6N8J1_9PEZI</name>
<sequence length="347" mass="38769">MRAKDLNRWRREALEKSVIGEIDIPFPKDASSDPRISSQVWADFLDRVMSRLITKRRQDESKIIGNGKTSVWFSHDVDKGGLKHWLLILHDQKYELRRERRDGYYYKKTPFIIDMEQRERAITQLGRPQKDRYYIGLLGSTSMTPADVEEKFKARIQEFGDYDLFSNNCQHFILQVAKQVVEEKAPDWEWFADNLVSPKNHEYVERLNGVPIDVMGAWLETLKEQRNNLPAEDREKVDRNIRVLEQYTKSFNLRVATGNRLMGGTDVRFFPRDVNMVPPVGAVDVDNGNVEADYQGSGEGEGGGGEGEDWGGDYEVAGDLGGEGGGEGGGGGGGGGDGGGGDAGGGF</sequence>
<reference evidence="6" key="1">
    <citation type="journal article" date="2020" name="Phytopathology">
        <title>Genome Sequence Resources of Colletotrichum truncatum, C. plurivorum, C. musicola, and C. sojae: Four Species Pathogenic to Soybean (Glycine max).</title>
        <authorList>
            <person name="Rogerio F."/>
            <person name="Boufleur T.R."/>
            <person name="Ciampi-Guillardi M."/>
            <person name="Sukno S.A."/>
            <person name="Thon M.R."/>
            <person name="Massola Junior N.S."/>
            <person name="Baroncelli R."/>
        </authorList>
    </citation>
    <scope>NUCLEOTIDE SEQUENCE</scope>
    <source>
        <strain evidence="6">LFN00145</strain>
    </source>
</reference>
<feature type="compositionally biased region" description="Gly residues" evidence="4">
    <location>
        <begin position="319"/>
        <end position="347"/>
    </location>
</feature>
<evidence type="ECO:0000259" key="5">
    <source>
        <dbReference type="Pfam" id="PF05903"/>
    </source>
</evidence>
<evidence type="ECO:0000256" key="3">
    <source>
        <dbReference type="ARBA" id="ARBA00022801"/>
    </source>
</evidence>
<gene>
    <name evidence="6" type="ORF">CPLU01_11451</name>
</gene>
<protein>
    <recommendedName>
        <fullName evidence="5">PPPDE domain-containing protein</fullName>
    </recommendedName>
</protein>
<comment type="caution">
    <text evidence="6">The sequence shown here is derived from an EMBL/GenBank/DDBJ whole genome shotgun (WGS) entry which is preliminary data.</text>
</comment>
<evidence type="ECO:0000313" key="7">
    <source>
        <dbReference type="Proteomes" id="UP000654918"/>
    </source>
</evidence>